<name>A0AA47B541_9LACO</name>
<reference evidence="2" key="1">
    <citation type="submission" date="2021-09" db="EMBL/GenBank/DDBJ databases">
        <title>Lactobacillus species from Apis mellifera, Switzerland.</title>
        <authorList>
            <person name="Pfister J."/>
            <person name="Brown A."/>
            <person name="Neumann P."/>
            <person name="Collaud A."/>
            <person name="Retschnig G."/>
            <person name="Perreten V."/>
        </authorList>
    </citation>
    <scope>NUCLEOTIDE SEQUENCE</scope>
    <source>
        <strain evidence="2">IBH002</strain>
    </source>
</reference>
<sequence length="126" mass="14870">MIKWQEDWAYNKYWVMAHSQACYEQIRLLAKDNMWSEQKETEFEHLLAQAASQAPTTKTLTNAYQHVWGYFKKICTPQEKQTYLLLLQKLTPQDDELGPFLSGLTNKYQVTYLLNSRLMQEAQAQS</sequence>
<gene>
    <name evidence="2" type="ORF">LDX53_03705</name>
</gene>
<dbReference type="AlphaFoldDB" id="A0AA47B541"/>
<dbReference type="Proteomes" id="UP001164557">
    <property type="component" value="Chromosome"/>
</dbReference>
<organism evidence="2 3">
    <name type="scientific">Lactobacillus helsingborgensis</name>
    <dbReference type="NCBI Taxonomy" id="1218494"/>
    <lineage>
        <taxon>Bacteria</taxon>
        <taxon>Bacillati</taxon>
        <taxon>Bacillota</taxon>
        <taxon>Bacilli</taxon>
        <taxon>Lactobacillales</taxon>
        <taxon>Lactobacillaceae</taxon>
        <taxon>Lactobacillus</taxon>
    </lineage>
</organism>
<protein>
    <submittedName>
        <fullName evidence="2">YbgA family protein</fullName>
    </submittedName>
</protein>
<evidence type="ECO:0000313" key="3">
    <source>
        <dbReference type="Proteomes" id="UP001164557"/>
    </source>
</evidence>
<feature type="domain" description="DUF1722" evidence="1">
    <location>
        <begin position="12"/>
        <end position="120"/>
    </location>
</feature>
<dbReference type="EMBL" id="CP084389">
    <property type="protein sequence ID" value="UZX30312.1"/>
    <property type="molecule type" value="Genomic_DNA"/>
</dbReference>
<dbReference type="Pfam" id="PF08349">
    <property type="entry name" value="DUF1722"/>
    <property type="match status" value="1"/>
</dbReference>
<evidence type="ECO:0000313" key="2">
    <source>
        <dbReference type="EMBL" id="UZX30312.1"/>
    </source>
</evidence>
<proteinExistence type="predicted"/>
<dbReference type="RefSeq" id="WP_046327006.1">
    <property type="nucleotide sequence ID" value="NZ_CP084389.1"/>
</dbReference>
<accession>A0AA47B541</accession>
<keyword evidence="3" id="KW-1185">Reference proteome</keyword>
<evidence type="ECO:0000259" key="1">
    <source>
        <dbReference type="Pfam" id="PF08349"/>
    </source>
</evidence>
<dbReference type="InterPro" id="IPR013560">
    <property type="entry name" value="DUF1722"/>
</dbReference>